<keyword evidence="5" id="KW-1278">Translocase</keyword>
<dbReference type="EMBL" id="JARWAO010000002">
    <property type="protein sequence ID" value="MDR5895536.1"/>
    <property type="molecule type" value="Genomic_DNA"/>
</dbReference>
<keyword evidence="6" id="KW-0472">Membrane</keyword>
<accession>A0ABU1GVF5</accession>
<evidence type="ECO:0000256" key="6">
    <source>
        <dbReference type="ARBA" id="ARBA00023136"/>
    </source>
</evidence>
<dbReference type="RefSeq" id="WP_251591620.1">
    <property type="nucleotide sequence ID" value="NZ_JAMLJI010000001.1"/>
</dbReference>
<dbReference type="InterPro" id="IPR027417">
    <property type="entry name" value="P-loop_NTPase"/>
</dbReference>
<dbReference type="InterPro" id="IPR005895">
    <property type="entry name" value="ABC_transptr_haem_export_CcmA"/>
</dbReference>
<feature type="domain" description="ABC transporter" evidence="7">
    <location>
        <begin position="3"/>
        <end position="216"/>
    </location>
</feature>
<evidence type="ECO:0000256" key="2">
    <source>
        <dbReference type="ARBA" id="ARBA00022741"/>
    </source>
</evidence>
<keyword evidence="1" id="KW-0813">Transport</keyword>
<sequence>MRVQLEGRQLGCERDERWLFQALEFSIEDGDLCRVEGPNGSGKTSLIKMLTGQLEPSEGAVLWQGKPLPKARAAFHGALVYSGHLSGVKEALTPLENLSWYQAIGIDDDARSVAACWQALDAVGLKGFEDIPVAQLSAGQRRRVGLARLHLLNRPLWILDEPFTAIDREGVAALEHLVAEHCHKGGAAIVTTHHAFSSVAFTRRIGLDGHGGHHVL</sequence>
<dbReference type="Pfam" id="PF00005">
    <property type="entry name" value="ABC_tran"/>
    <property type="match status" value="1"/>
</dbReference>
<dbReference type="InterPro" id="IPR003593">
    <property type="entry name" value="AAA+_ATPase"/>
</dbReference>
<dbReference type="SMART" id="SM00382">
    <property type="entry name" value="AAA"/>
    <property type="match status" value="1"/>
</dbReference>
<name>A0ABU1GVF5_9GAMM</name>
<keyword evidence="2" id="KW-0547">Nucleotide-binding</keyword>
<dbReference type="SUPFAM" id="SSF52540">
    <property type="entry name" value="P-loop containing nucleoside triphosphate hydrolases"/>
    <property type="match status" value="1"/>
</dbReference>
<evidence type="ECO:0000256" key="5">
    <source>
        <dbReference type="ARBA" id="ARBA00022967"/>
    </source>
</evidence>
<keyword evidence="4" id="KW-0067">ATP-binding</keyword>
<evidence type="ECO:0000313" key="8">
    <source>
        <dbReference type="EMBL" id="MDR5895536.1"/>
    </source>
</evidence>
<keyword evidence="3" id="KW-0201">Cytochrome c-type biogenesis</keyword>
<dbReference type="NCBIfam" id="TIGR01189">
    <property type="entry name" value="ccmA"/>
    <property type="match status" value="1"/>
</dbReference>
<dbReference type="NCBIfam" id="NF010061">
    <property type="entry name" value="PRK13538.1"/>
    <property type="match status" value="1"/>
</dbReference>
<proteinExistence type="predicted"/>
<dbReference type="PROSITE" id="PS50893">
    <property type="entry name" value="ABC_TRANSPORTER_2"/>
    <property type="match status" value="1"/>
</dbReference>
<keyword evidence="9" id="KW-1185">Reference proteome</keyword>
<gene>
    <name evidence="8" type="primary">ccmA</name>
    <name evidence="8" type="ORF">QC825_05555</name>
</gene>
<evidence type="ECO:0000256" key="3">
    <source>
        <dbReference type="ARBA" id="ARBA00022748"/>
    </source>
</evidence>
<dbReference type="PANTHER" id="PTHR43499">
    <property type="entry name" value="ABC TRANSPORTER I FAMILY MEMBER 1"/>
    <property type="match status" value="1"/>
</dbReference>
<evidence type="ECO:0000313" key="9">
    <source>
        <dbReference type="Proteomes" id="UP001269375"/>
    </source>
</evidence>
<dbReference type="PANTHER" id="PTHR43499:SF1">
    <property type="entry name" value="ABC TRANSPORTER I FAMILY MEMBER 1"/>
    <property type="match status" value="1"/>
</dbReference>
<evidence type="ECO:0000256" key="4">
    <source>
        <dbReference type="ARBA" id="ARBA00022840"/>
    </source>
</evidence>
<dbReference type="Gene3D" id="3.40.50.300">
    <property type="entry name" value="P-loop containing nucleotide triphosphate hydrolases"/>
    <property type="match status" value="1"/>
</dbReference>
<evidence type="ECO:0000259" key="7">
    <source>
        <dbReference type="PROSITE" id="PS50893"/>
    </source>
</evidence>
<organism evidence="8 9">
    <name type="scientific">Larsenimonas suaedae</name>
    <dbReference type="NCBI Taxonomy" id="1851019"/>
    <lineage>
        <taxon>Bacteria</taxon>
        <taxon>Pseudomonadati</taxon>
        <taxon>Pseudomonadota</taxon>
        <taxon>Gammaproteobacteria</taxon>
        <taxon>Oceanospirillales</taxon>
        <taxon>Halomonadaceae</taxon>
        <taxon>Larsenimonas</taxon>
    </lineage>
</organism>
<protein>
    <submittedName>
        <fullName evidence="8">Cytochrome c biogenesis heme-transporting ATPase CcmA</fullName>
    </submittedName>
</protein>
<comment type="caution">
    <text evidence="8">The sequence shown here is derived from an EMBL/GenBank/DDBJ whole genome shotgun (WGS) entry which is preliminary data.</text>
</comment>
<reference evidence="8 9" key="1">
    <citation type="submission" date="2023-04" db="EMBL/GenBank/DDBJ databases">
        <title>A long-awaited taxogenomic arrangement of the family Halomonadaceae.</title>
        <authorList>
            <person name="De La Haba R."/>
            <person name="Chuvochina M."/>
            <person name="Wittouck S."/>
            <person name="Arahal D.R."/>
            <person name="Sanchez-Porro C."/>
            <person name="Hugenholtz P."/>
            <person name="Ventosa A."/>
        </authorList>
    </citation>
    <scope>NUCLEOTIDE SEQUENCE [LARGE SCALE GENOMIC DNA]</scope>
    <source>
        <strain evidence="8 9">DSM 22428</strain>
    </source>
</reference>
<dbReference type="Proteomes" id="UP001269375">
    <property type="component" value="Unassembled WGS sequence"/>
</dbReference>
<evidence type="ECO:0000256" key="1">
    <source>
        <dbReference type="ARBA" id="ARBA00022448"/>
    </source>
</evidence>
<dbReference type="InterPro" id="IPR003439">
    <property type="entry name" value="ABC_transporter-like_ATP-bd"/>
</dbReference>